<keyword evidence="2" id="KW-1185">Reference proteome</keyword>
<dbReference type="AlphaFoldDB" id="S3E156"/>
<dbReference type="HOGENOM" id="CLU_2049906_0_0_1"/>
<dbReference type="EMBL" id="KE145359">
    <property type="protein sequence ID" value="EPE32238.1"/>
    <property type="molecule type" value="Genomic_DNA"/>
</dbReference>
<protein>
    <submittedName>
        <fullName evidence="1">Uncharacterized protein</fullName>
    </submittedName>
</protein>
<sequence length="120" mass="13129">MNLACPTLSNTPPRAPAAFDSSLDFFWDAHINDGSSSTWLAVFDDAGKVVSGAHWLFYPDGSAWVKGIPVVDTTWHPEGEGREFANCVFKLQSDVSGQRETDGEALCTTRSDVYISERAE</sequence>
<organism evidence="1 2">
    <name type="scientific">Glarea lozoyensis (strain ATCC 20868 / MF5171)</name>
    <dbReference type="NCBI Taxonomy" id="1116229"/>
    <lineage>
        <taxon>Eukaryota</taxon>
        <taxon>Fungi</taxon>
        <taxon>Dikarya</taxon>
        <taxon>Ascomycota</taxon>
        <taxon>Pezizomycotina</taxon>
        <taxon>Leotiomycetes</taxon>
        <taxon>Helotiales</taxon>
        <taxon>Helotiaceae</taxon>
        <taxon>Glarea</taxon>
    </lineage>
</organism>
<proteinExistence type="predicted"/>
<accession>S3E156</accession>
<evidence type="ECO:0000313" key="1">
    <source>
        <dbReference type="EMBL" id="EPE32238.1"/>
    </source>
</evidence>
<dbReference type="KEGG" id="glz:GLAREA_07371"/>
<name>S3E156_GLAL2</name>
<gene>
    <name evidence="1" type="ORF">GLAREA_07371</name>
</gene>
<evidence type="ECO:0000313" key="2">
    <source>
        <dbReference type="Proteomes" id="UP000016922"/>
    </source>
</evidence>
<dbReference type="Proteomes" id="UP000016922">
    <property type="component" value="Unassembled WGS sequence"/>
</dbReference>
<dbReference type="GeneID" id="19466424"/>
<dbReference type="RefSeq" id="XP_008080250.1">
    <property type="nucleotide sequence ID" value="XM_008082059.1"/>
</dbReference>
<reference evidence="1 2" key="1">
    <citation type="journal article" date="2013" name="BMC Genomics">
        <title>Genomics-driven discovery of the pneumocandin biosynthetic gene cluster in the fungus Glarea lozoyensis.</title>
        <authorList>
            <person name="Chen L."/>
            <person name="Yue Q."/>
            <person name="Zhang X."/>
            <person name="Xiang M."/>
            <person name="Wang C."/>
            <person name="Li S."/>
            <person name="Che Y."/>
            <person name="Ortiz-Lopez F.J."/>
            <person name="Bills G.F."/>
            <person name="Liu X."/>
            <person name="An Z."/>
        </authorList>
    </citation>
    <scope>NUCLEOTIDE SEQUENCE [LARGE SCALE GENOMIC DNA]</scope>
    <source>
        <strain evidence="2">ATCC 20868 / MF5171</strain>
    </source>
</reference>